<dbReference type="SUPFAM" id="SSF54523">
    <property type="entry name" value="Pili subunits"/>
    <property type="match status" value="1"/>
</dbReference>
<organism evidence="2 3">
    <name type="scientific">Campylobacter corcagiensis</name>
    <dbReference type="NCBI Taxonomy" id="1448857"/>
    <lineage>
        <taxon>Bacteria</taxon>
        <taxon>Pseudomonadati</taxon>
        <taxon>Campylobacterota</taxon>
        <taxon>Epsilonproteobacteria</taxon>
        <taxon>Campylobacterales</taxon>
        <taxon>Campylobacteraceae</taxon>
        <taxon>Campylobacter</taxon>
    </lineage>
</organism>
<dbReference type="RefSeq" id="WP_025803756.1">
    <property type="nucleotide sequence ID" value="NZ_CP053842.1"/>
</dbReference>
<gene>
    <name evidence="2" type="ORF">IMC76_06585</name>
</gene>
<proteinExistence type="predicted"/>
<dbReference type="NCBIfam" id="TIGR02532">
    <property type="entry name" value="IV_pilin_GFxxxE"/>
    <property type="match status" value="1"/>
</dbReference>
<protein>
    <submittedName>
        <fullName evidence="2">Type II secretion system protein</fullName>
    </submittedName>
</protein>
<dbReference type="GO" id="GO:0015627">
    <property type="term" value="C:type II protein secretion system complex"/>
    <property type="evidence" value="ECO:0007669"/>
    <property type="project" value="InterPro"/>
</dbReference>
<dbReference type="Gene3D" id="3.30.700.10">
    <property type="entry name" value="Glycoprotein, Type 4 Pilin"/>
    <property type="match status" value="1"/>
</dbReference>
<name>A0A7M1LE96_9BACT</name>
<dbReference type="Proteomes" id="UP000594749">
    <property type="component" value="Chromosome"/>
</dbReference>
<accession>A0A7M1LE96</accession>
<evidence type="ECO:0000313" key="2">
    <source>
        <dbReference type="EMBL" id="QOQ86878.1"/>
    </source>
</evidence>
<keyword evidence="3" id="KW-1185">Reference proteome</keyword>
<dbReference type="PRINTS" id="PR00813">
    <property type="entry name" value="BCTERIALGSPG"/>
</dbReference>
<keyword evidence="1" id="KW-0488">Methylation</keyword>
<dbReference type="EMBL" id="CP063078">
    <property type="protein sequence ID" value="QOQ86878.1"/>
    <property type="molecule type" value="Genomic_DNA"/>
</dbReference>
<dbReference type="InterPro" id="IPR045584">
    <property type="entry name" value="Pilin-like"/>
</dbReference>
<dbReference type="Pfam" id="PF07963">
    <property type="entry name" value="N_methyl"/>
    <property type="match status" value="1"/>
</dbReference>
<dbReference type="InterPro" id="IPR012902">
    <property type="entry name" value="N_methyl_site"/>
</dbReference>
<sequence length="143" mass="15139">MKNFKSAFTMIELVFVIVVLGILAGVAIPRLAVTRDDATLTKLMADINAIKSGISVKRGEEMLTGKATWPDPGANFSNVVNGGVKITNNGRNGWQSVKNETDKTTAKLCVAGSCADLTYYRKADGAKSAGTFECTGTLCSSLE</sequence>
<dbReference type="InterPro" id="IPR000983">
    <property type="entry name" value="Bac_GSPG_pilin"/>
</dbReference>
<dbReference type="GO" id="GO:0015628">
    <property type="term" value="P:protein secretion by the type II secretion system"/>
    <property type="evidence" value="ECO:0007669"/>
    <property type="project" value="InterPro"/>
</dbReference>
<dbReference type="AlphaFoldDB" id="A0A7M1LE96"/>
<evidence type="ECO:0000256" key="1">
    <source>
        <dbReference type="ARBA" id="ARBA00022481"/>
    </source>
</evidence>
<evidence type="ECO:0000313" key="3">
    <source>
        <dbReference type="Proteomes" id="UP000594749"/>
    </source>
</evidence>
<reference evidence="2 3" key="1">
    <citation type="submission" date="2020-10" db="EMBL/GenBank/DDBJ databases">
        <title>Campylobacter and Helicobacter PacBio genomes.</title>
        <authorList>
            <person name="Lane C."/>
        </authorList>
    </citation>
    <scope>NUCLEOTIDE SEQUENCE [LARGE SCALE GENOMIC DNA]</scope>
    <source>
        <strain evidence="2 3">2016D-0077</strain>
    </source>
</reference>